<dbReference type="PANTHER" id="PTHR43575:SF1">
    <property type="entry name" value="PROTEIN ABCI7, CHLOROPLASTIC"/>
    <property type="match status" value="1"/>
</dbReference>
<proteinExistence type="inferred from homology"/>
<dbReference type="InterPro" id="IPR037284">
    <property type="entry name" value="SUF_FeS_clus_asmbl_SufBD_sf"/>
</dbReference>
<feature type="domain" description="SUF system FeS cluster assembly SufBD core" evidence="2">
    <location>
        <begin position="143"/>
        <end position="369"/>
    </location>
</feature>
<evidence type="ECO:0000313" key="5">
    <source>
        <dbReference type="Proteomes" id="UP001302696"/>
    </source>
</evidence>
<comment type="similarity">
    <text evidence="1">Belongs to the iron-sulfur cluster assembly SufBD family.</text>
</comment>
<reference evidence="5" key="1">
    <citation type="submission" date="2024-06" db="EMBL/GenBank/DDBJ databases">
        <authorList>
            <person name="Chang H.C."/>
            <person name="Mun S.Y."/>
        </authorList>
    </citation>
    <scope>NUCLEOTIDE SEQUENCE [LARGE SCALE GENOMIC DNA]</scope>
    <source>
        <strain evidence="5">KT1</strain>
    </source>
</reference>
<dbReference type="EMBL" id="CP104778">
    <property type="protein sequence ID" value="WPC22062.1"/>
    <property type="molecule type" value="Genomic_DNA"/>
</dbReference>
<dbReference type="InterPro" id="IPR000825">
    <property type="entry name" value="SUF_FeS_clus_asmbl_SufBD_core"/>
</dbReference>
<name>A0ABZ0Q6C2_9LACO</name>
<dbReference type="InterPro" id="IPR045595">
    <property type="entry name" value="SufBD_N"/>
</dbReference>
<dbReference type="SUPFAM" id="SSF101960">
    <property type="entry name" value="Stabilizer of iron transporter SufD"/>
    <property type="match status" value="1"/>
</dbReference>
<gene>
    <name evidence="4" type="primary">sufD</name>
    <name evidence="4" type="ORF">N6G96_02260</name>
</gene>
<dbReference type="PANTHER" id="PTHR43575">
    <property type="entry name" value="PROTEIN ABCI7, CHLOROPLASTIC"/>
    <property type="match status" value="1"/>
</dbReference>
<evidence type="ECO:0000259" key="2">
    <source>
        <dbReference type="Pfam" id="PF01458"/>
    </source>
</evidence>
<dbReference type="InterPro" id="IPR011542">
    <property type="entry name" value="SUF_FeS_clus_asmbl_SufD"/>
</dbReference>
<dbReference type="Pfam" id="PF19295">
    <property type="entry name" value="SufBD_N"/>
    <property type="match status" value="1"/>
</dbReference>
<dbReference type="InterPro" id="IPR055346">
    <property type="entry name" value="Fe-S_cluster_assembly_SufBD"/>
</dbReference>
<organism evidence="4 5">
    <name type="scientific">Pediococcus inopinatus</name>
    <dbReference type="NCBI Taxonomy" id="114090"/>
    <lineage>
        <taxon>Bacteria</taxon>
        <taxon>Bacillati</taxon>
        <taxon>Bacillota</taxon>
        <taxon>Bacilli</taxon>
        <taxon>Lactobacillales</taxon>
        <taxon>Lactobacillaceae</taxon>
        <taxon>Pediococcus</taxon>
    </lineage>
</organism>
<evidence type="ECO:0000259" key="3">
    <source>
        <dbReference type="Pfam" id="PF19295"/>
    </source>
</evidence>
<keyword evidence="5" id="KW-1185">Reference proteome</keyword>
<protein>
    <submittedName>
        <fullName evidence="4">Fe-S cluster assembly protein SufD</fullName>
    </submittedName>
</protein>
<feature type="domain" description="SUF system FeS cluster assembly SufBD N-terminal" evidence="3">
    <location>
        <begin position="73"/>
        <end position="134"/>
    </location>
</feature>
<evidence type="ECO:0000313" key="4">
    <source>
        <dbReference type="EMBL" id="WPC22062.1"/>
    </source>
</evidence>
<dbReference type="Proteomes" id="UP001302696">
    <property type="component" value="Chromosome"/>
</dbReference>
<sequence length="397" mass="44075">MIETDSKINLTSFLFPNEPTWFTNLRKKAFEKLQTTKDPRFAKVDYRDWGLGETPANAVATDENVKLVDQSTREYILCPIALALVKHEKLFQTYYMKKALTEPADRLTSFSTAFVNAGNFLYIPKHAQVIEPIMLDQMDLPENSAEISHNLLVLGEGAKATICLKGDAKQTASKIHRITEIVMEANSQLTLINVDSFSTEQTVYVNRQAYVGENAKLNWTIGSFSDGKVVAEMNAELVGRRATATINNAAITSGNQIQGMNTRLTNLAPYTVGKIRQRGVILDQSRLVFNGIGKIVHGAHGTIAEQENRILMLSDQASGDANPILLIDENDVVAGHAASVGRLDKKQLYYLMSRGLPKATAKRLVVRGFIGSFAKEIQNQQARETFRKVLERKLTNG</sequence>
<evidence type="ECO:0000256" key="1">
    <source>
        <dbReference type="ARBA" id="ARBA00043967"/>
    </source>
</evidence>
<dbReference type="NCBIfam" id="TIGR01981">
    <property type="entry name" value="sufD"/>
    <property type="match status" value="1"/>
</dbReference>
<accession>A0ABZ0Q6C2</accession>
<dbReference type="RefSeq" id="WP_057773367.1">
    <property type="nucleotide sequence ID" value="NZ_BBIM01000037.1"/>
</dbReference>
<dbReference type="Pfam" id="PF01458">
    <property type="entry name" value="SUFBD_core"/>
    <property type="match status" value="1"/>
</dbReference>